<sequence>MFQIRAGKIRRAIEEGQLATAEALQHKVIRRRESVFEESLKNSRRDDDSSSATAANRHLINNQQWLQSQLTEEPDMMMDDISTPRGNTLIMTSMDANLFSEPMSTFGLSDDDLMSSFTTFTAKLGDSLWAQSEMSLNQPMNLGAMSEDSDSTSTTAHPRMQLQTNLPSLSPPSLKYSPTASTASPSLSPSPWMPWTTIDRTIMEDPVQKQPMLFDVLVSSQPQSQLGVMPMAQQQIYPGISTAFPASCGQQPVDSHLPYPVEVSVAQAGLGDKQQQSDTWSQYMQYLLYQQELGVQPVTAAMAQQFPQQRQQQTLPQPQAQLQPQLSQSHAPSQQYYQAPDPHWQATMMTMMMDQSSTMGPTKGHEGLWSNHALAVVPGSTYQGQ</sequence>
<feature type="compositionally biased region" description="Basic and acidic residues" evidence="1">
    <location>
        <begin position="37"/>
        <end position="48"/>
    </location>
</feature>
<evidence type="ECO:0000256" key="1">
    <source>
        <dbReference type="SAM" id="MobiDB-lite"/>
    </source>
</evidence>
<feature type="region of interest" description="Disordered" evidence="1">
    <location>
        <begin position="37"/>
        <end position="58"/>
    </location>
</feature>
<accession>A0A9P6UNP8</accession>
<proteinExistence type="predicted"/>
<dbReference type="EMBL" id="JAAAIP010000759">
    <property type="protein sequence ID" value="KAG0312955.1"/>
    <property type="molecule type" value="Genomic_DNA"/>
</dbReference>
<name>A0A9P6UNP8_9FUNG</name>
<dbReference type="AlphaFoldDB" id="A0A9P6UNP8"/>
<feature type="compositionally biased region" description="Low complexity" evidence="1">
    <location>
        <begin position="307"/>
        <end position="335"/>
    </location>
</feature>
<gene>
    <name evidence="2" type="ORF">BGZ99_009172</name>
</gene>
<feature type="region of interest" description="Disordered" evidence="1">
    <location>
        <begin position="307"/>
        <end position="337"/>
    </location>
</feature>
<keyword evidence="3" id="KW-1185">Reference proteome</keyword>
<evidence type="ECO:0000313" key="2">
    <source>
        <dbReference type="EMBL" id="KAG0312955.1"/>
    </source>
</evidence>
<reference evidence="2" key="1">
    <citation type="journal article" date="2020" name="Fungal Divers.">
        <title>Resolving the Mortierellaceae phylogeny through synthesis of multi-gene phylogenetics and phylogenomics.</title>
        <authorList>
            <person name="Vandepol N."/>
            <person name="Liber J."/>
            <person name="Desiro A."/>
            <person name="Na H."/>
            <person name="Kennedy M."/>
            <person name="Barry K."/>
            <person name="Grigoriev I.V."/>
            <person name="Miller A.N."/>
            <person name="O'Donnell K."/>
            <person name="Stajich J.E."/>
            <person name="Bonito G."/>
        </authorList>
    </citation>
    <scope>NUCLEOTIDE SEQUENCE</scope>
    <source>
        <strain evidence="2">REB-010B</strain>
    </source>
</reference>
<feature type="region of interest" description="Disordered" evidence="1">
    <location>
        <begin position="163"/>
        <end position="190"/>
    </location>
</feature>
<evidence type="ECO:0000313" key="3">
    <source>
        <dbReference type="Proteomes" id="UP000738325"/>
    </source>
</evidence>
<organism evidence="2 3">
    <name type="scientific">Dissophora globulifera</name>
    <dbReference type="NCBI Taxonomy" id="979702"/>
    <lineage>
        <taxon>Eukaryota</taxon>
        <taxon>Fungi</taxon>
        <taxon>Fungi incertae sedis</taxon>
        <taxon>Mucoromycota</taxon>
        <taxon>Mortierellomycotina</taxon>
        <taxon>Mortierellomycetes</taxon>
        <taxon>Mortierellales</taxon>
        <taxon>Mortierellaceae</taxon>
        <taxon>Dissophora</taxon>
    </lineage>
</organism>
<dbReference type="OrthoDB" id="2414652at2759"/>
<feature type="compositionally biased region" description="Low complexity" evidence="1">
    <location>
        <begin position="166"/>
        <end position="190"/>
    </location>
</feature>
<protein>
    <submittedName>
        <fullName evidence="2">Uncharacterized protein</fullName>
    </submittedName>
</protein>
<dbReference type="Proteomes" id="UP000738325">
    <property type="component" value="Unassembled WGS sequence"/>
</dbReference>
<comment type="caution">
    <text evidence="2">The sequence shown here is derived from an EMBL/GenBank/DDBJ whole genome shotgun (WGS) entry which is preliminary data.</text>
</comment>